<accession>A0A0F9HNN8</accession>
<dbReference type="Pfam" id="PF06414">
    <property type="entry name" value="Zeta_toxin"/>
    <property type="match status" value="1"/>
</dbReference>
<dbReference type="Gene3D" id="3.40.50.300">
    <property type="entry name" value="P-loop containing nucleotide triphosphate hydrolases"/>
    <property type="match status" value="1"/>
</dbReference>
<keyword evidence="2" id="KW-0067">ATP-binding</keyword>
<comment type="caution">
    <text evidence="5">The sequence shown here is derived from an EMBL/GenBank/DDBJ whole genome shotgun (WGS) entry which is preliminary data.</text>
</comment>
<evidence type="ECO:0000256" key="3">
    <source>
        <dbReference type="SAM" id="MobiDB-lite"/>
    </source>
</evidence>
<gene>
    <name evidence="5" type="ORF">LCGC14_1760070</name>
</gene>
<feature type="non-terminal residue" evidence="5">
    <location>
        <position position="1"/>
    </location>
</feature>
<organism evidence="5">
    <name type="scientific">marine sediment metagenome</name>
    <dbReference type="NCBI Taxonomy" id="412755"/>
    <lineage>
        <taxon>unclassified sequences</taxon>
        <taxon>metagenomes</taxon>
        <taxon>ecological metagenomes</taxon>
    </lineage>
</organism>
<dbReference type="Gene3D" id="3.90.176.10">
    <property type="entry name" value="Toxin ADP-ribosyltransferase, Chain A, domain 1"/>
    <property type="match status" value="1"/>
</dbReference>
<dbReference type="SUPFAM" id="SSF52540">
    <property type="entry name" value="P-loop containing nucleoside triphosphate hydrolases"/>
    <property type="match status" value="1"/>
</dbReference>
<name>A0A0F9HNN8_9ZZZZ</name>
<dbReference type="AlphaFoldDB" id="A0A0F9HNN8"/>
<evidence type="ECO:0000313" key="5">
    <source>
        <dbReference type="EMBL" id="KKM04852.1"/>
    </source>
</evidence>
<evidence type="ECO:0000256" key="2">
    <source>
        <dbReference type="ARBA" id="ARBA00022840"/>
    </source>
</evidence>
<dbReference type="EMBL" id="LAZR01016360">
    <property type="protein sequence ID" value="KKM04852.1"/>
    <property type="molecule type" value="Genomic_DNA"/>
</dbReference>
<feature type="domain" description="Zeta toxin" evidence="4">
    <location>
        <begin position="247"/>
        <end position="422"/>
    </location>
</feature>
<dbReference type="InterPro" id="IPR027417">
    <property type="entry name" value="P-loop_NTPase"/>
</dbReference>
<dbReference type="InterPro" id="IPR010488">
    <property type="entry name" value="Zeta_toxin_domain"/>
</dbReference>
<protein>
    <recommendedName>
        <fullName evidence="4">Zeta toxin domain-containing protein</fullName>
    </recommendedName>
</protein>
<sequence length="670" mass="73203">NQARAPLRLGAEIRAGRAGRATRRRLSATTKAQIRSRVARGTVTEAFIERVQKQYAASLTNRRALNIAGTESRRAANFGQSESWQQAVDQGSLPADSRRFWLPTPDERLSEEHARIPSMNSDGRGMNEPFDTPEGSFMYPPSRTNCRCGIGLGVGTGQGAPATLPPPPTTAPRGRTQIPPQVPRRTPKKPKTPALDDAAIMSQPSSAYPPIKESDETLGRYMRGSGRFTPERKQLHDAIVRDHLRGITPADDPRVMLMGGGPASGKSGLLKTIPLPNHVRIDVDRIRTILPEFAEGAKVGNTNIAAITHEESSLLAKRIAREAGKRKYNIMVDGTGDSSFENMVAKVKGYRATGHRVIANYVTVDTETAIARAFARGERTGRFVPETVTRTIHEKVTSVFVQAVERGLFDEVTLWDTNGSVLLKVAQAVGKKFSILDEVAYQRFLAKAPGLPLQGAPLVAQLDTVFANYNVSPVGQRALRAWRGVFGEAEETDEMLYWRLNAGLRAGHKLGTKALPFGTGQLGDVGISIDRVIAAAPRLGRKGVFWRGGQIPKSVRVGDTIKDRGFVSATTDRATAERFSADQINEGGALVRITTSDQQRGAWMRGLVTKGDDLVPVEEFEFLLPRNTSFEITRIRVLTFEEYTAEFGSVSPGVLDVGETIRIIDVRVLP</sequence>
<dbReference type="GO" id="GO:0005524">
    <property type="term" value="F:ATP binding"/>
    <property type="evidence" value="ECO:0007669"/>
    <property type="project" value="UniProtKB-KW"/>
</dbReference>
<reference evidence="5" key="1">
    <citation type="journal article" date="2015" name="Nature">
        <title>Complex archaea that bridge the gap between prokaryotes and eukaryotes.</title>
        <authorList>
            <person name="Spang A."/>
            <person name="Saw J.H."/>
            <person name="Jorgensen S.L."/>
            <person name="Zaremba-Niedzwiedzka K."/>
            <person name="Martijn J."/>
            <person name="Lind A.E."/>
            <person name="van Eijk R."/>
            <person name="Schleper C."/>
            <person name="Guy L."/>
            <person name="Ettema T.J."/>
        </authorList>
    </citation>
    <scope>NUCLEOTIDE SEQUENCE</scope>
</reference>
<dbReference type="GO" id="GO:0016301">
    <property type="term" value="F:kinase activity"/>
    <property type="evidence" value="ECO:0007669"/>
    <property type="project" value="InterPro"/>
</dbReference>
<evidence type="ECO:0000256" key="1">
    <source>
        <dbReference type="ARBA" id="ARBA00022741"/>
    </source>
</evidence>
<keyword evidence="1" id="KW-0547">Nucleotide-binding</keyword>
<evidence type="ECO:0000259" key="4">
    <source>
        <dbReference type="Pfam" id="PF06414"/>
    </source>
</evidence>
<feature type="region of interest" description="Disordered" evidence="3">
    <location>
        <begin position="157"/>
        <end position="195"/>
    </location>
</feature>
<dbReference type="SUPFAM" id="SSF56399">
    <property type="entry name" value="ADP-ribosylation"/>
    <property type="match status" value="1"/>
</dbReference>
<proteinExistence type="predicted"/>